<protein>
    <submittedName>
        <fullName evidence="1">Uncharacterized protein</fullName>
    </submittedName>
</protein>
<reference evidence="1 2" key="1">
    <citation type="journal article" date="2018" name="Sci. Rep.">
        <title>Genomic signatures of local adaptation to the degree of environmental predictability in rotifers.</title>
        <authorList>
            <person name="Franch-Gras L."/>
            <person name="Hahn C."/>
            <person name="Garcia-Roger E.M."/>
            <person name="Carmona M.J."/>
            <person name="Serra M."/>
            <person name="Gomez A."/>
        </authorList>
    </citation>
    <scope>NUCLEOTIDE SEQUENCE [LARGE SCALE GENOMIC DNA]</scope>
    <source>
        <strain evidence="1">HYR1</strain>
    </source>
</reference>
<comment type="caution">
    <text evidence="1">The sequence shown here is derived from an EMBL/GenBank/DDBJ whole genome shotgun (WGS) entry which is preliminary data.</text>
</comment>
<organism evidence="1 2">
    <name type="scientific">Brachionus plicatilis</name>
    <name type="common">Marine rotifer</name>
    <name type="synonym">Brachionus muelleri</name>
    <dbReference type="NCBI Taxonomy" id="10195"/>
    <lineage>
        <taxon>Eukaryota</taxon>
        <taxon>Metazoa</taxon>
        <taxon>Spiralia</taxon>
        <taxon>Gnathifera</taxon>
        <taxon>Rotifera</taxon>
        <taxon>Eurotatoria</taxon>
        <taxon>Monogononta</taxon>
        <taxon>Pseudotrocha</taxon>
        <taxon>Ploima</taxon>
        <taxon>Brachionidae</taxon>
        <taxon>Brachionus</taxon>
    </lineage>
</organism>
<dbReference type="AlphaFoldDB" id="A0A3M7SPJ4"/>
<dbReference type="EMBL" id="REGN01001034">
    <property type="protein sequence ID" value="RNA37527.1"/>
    <property type="molecule type" value="Genomic_DNA"/>
</dbReference>
<name>A0A3M7SPJ4_BRAPC</name>
<accession>A0A3M7SPJ4</accession>
<evidence type="ECO:0000313" key="2">
    <source>
        <dbReference type="Proteomes" id="UP000276133"/>
    </source>
</evidence>
<evidence type="ECO:0000313" key="1">
    <source>
        <dbReference type="EMBL" id="RNA37527.1"/>
    </source>
</evidence>
<gene>
    <name evidence="1" type="ORF">BpHYR1_028060</name>
</gene>
<proteinExistence type="predicted"/>
<dbReference type="Proteomes" id="UP000276133">
    <property type="component" value="Unassembled WGS sequence"/>
</dbReference>
<keyword evidence="2" id="KW-1185">Reference proteome</keyword>
<sequence length="153" mass="18060">MSRIIKNGWNNLIEFCLFFSTEAIFKIQLLDLPLSHKENKVIFQLLKLTRKFQNTDMNKATSSQQKINSKKLNSTLIPGAQINLGTNFSLLLCNLQDDVRRKVAVYLILPHADLMERKTHSEINYDQIIAAEREKMRERERERERREKISRNN</sequence>